<dbReference type="Pfam" id="PF00069">
    <property type="entry name" value="Pkinase"/>
    <property type="match status" value="1"/>
</dbReference>
<organism evidence="10 11">
    <name type="scientific">Caenorhabditis tropicalis</name>
    <dbReference type="NCBI Taxonomy" id="1561998"/>
    <lineage>
        <taxon>Eukaryota</taxon>
        <taxon>Metazoa</taxon>
        <taxon>Ecdysozoa</taxon>
        <taxon>Nematoda</taxon>
        <taxon>Chromadorea</taxon>
        <taxon>Rhabditida</taxon>
        <taxon>Rhabditina</taxon>
        <taxon>Rhabditomorpha</taxon>
        <taxon>Rhabditoidea</taxon>
        <taxon>Rhabditidae</taxon>
        <taxon>Peloderinae</taxon>
        <taxon>Caenorhabditis</taxon>
    </lineage>
</organism>
<evidence type="ECO:0000256" key="7">
    <source>
        <dbReference type="PROSITE-ProRule" id="PRU10141"/>
    </source>
</evidence>
<dbReference type="InterPro" id="IPR011009">
    <property type="entry name" value="Kinase-like_dom_sf"/>
</dbReference>
<dbReference type="GO" id="GO:0004674">
    <property type="term" value="F:protein serine/threonine kinase activity"/>
    <property type="evidence" value="ECO:0007669"/>
    <property type="project" value="UniProtKB-KW"/>
</dbReference>
<feature type="binding site" evidence="7">
    <location>
        <position position="53"/>
    </location>
    <ligand>
        <name>ATP</name>
        <dbReference type="ChEBI" id="CHEBI:30616"/>
    </ligand>
</feature>
<evidence type="ECO:0000256" key="6">
    <source>
        <dbReference type="ARBA" id="ARBA00037966"/>
    </source>
</evidence>
<reference evidence="11" key="1">
    <citation type="submission" date="2016-11" db="UniProtKB">
        <authorList>
            <consortium name="WormBaseParasite"/>
        </authorList>
    </citation>
    <scope>IDENTIFICATION</scope>
</reference>
<dbReference type="STRING" id="1561998.A0A1I7U5N4"/>
<dbReference type="Gene3D" id="1.10.510.10">
    <property type="entry name" value="Transferase(Phosphotransferase) domain 1"/>
    <property type="match status" value="1"/>
</dbReference>
<sequence length="225" mass="25896">MSNVEYQEGGFLRVRIGDALGNKYNILKYLGRGTYATVWMIKDKAREKYSAVKITRSHQLSRAAAIDEKKVWQHIQKHGQHPNIVKWLDSFNIKHNNTRHFTLRFEMMGPSLADAMKLQERQFHLEVIKRIIKQILEAVKHLHHLGVIHMDIKPCNIMIAITDENIQNLANSEDRTHNRYDLNVTNPNSNIIVKIADMGLSCIADRVRIQARPTCSYSSPEASDA</sequence>
<evidence type="ECO:0000313" key="11">
    <source>
        <dbReference type="WBParaSite" id="Csp11.Scaffold629.g15104.t1"/>
    </source>
</evidence>
<dbReference type="InterPro" id="IPR000719">
    <property type="entry name" value="Prot_kinase_dom"/>
</dbReference>
<keyword evidence="2" id="KW-0808">Transferase</keyword>
<name>A0A1I7U5N4_9PELO</name>
<keyword evidence="10" id="KW-1185">Reference proteome</keyword>
<dbReference type="InterPro" id="IPR008271">
    <property type="entry name" value="Ser/Thr_kinase_AS"/>
</dbReference>
<dbReference type="InterPro" id="IPR017441">
    <property type="entry name" value="Protein_kinase_ATP_BS"/>
</dbReference>
<keyword evidence="5 7" id="KW-0067">ATP-binding</keyword>
<proteinExistence type="inferred from homology"/>
<keyword evidence="1 8" id="KW-0723">Serine/threonine-protein kinase</keyword>
<keyword evidence="4" id="KW-0418">Kinase</keyword>
<evidence type="ECO:0000259" key="9">
    <source>
        <dbReference type="PROSITE" id="PS50011"/>
    </source>
</evidence>
<evidence type="ECO:0000256" key="2">
    <source>
        <dbReference type="ARBA" id="ARBA00022679"/>
    </source>
</evidence>
<evidence type="ECO:0000313" key="10">
    <source>
        <dbReference type="Proteomes" id="UP000095282"/>
    </source>
</evidence>
<comment type="similarity">
    <text evidence="6">Belongs to the protein kinase superfamily. CMGC Ser/Thr protein kinase family. Lammer subfamily.</text>
</comment>
<accession>A0A1I7U5N4</accession>
<dbReference type="AlphaFoldDB" id="A0A1I7U5N4"/>
<feature type="domain" description="Protein kinase" evidence="9">
    <location>
        <begin position="24"/>
        <end position="225"/>
    </location>
</feature>
<evidence type="ECO:0000256" key="1">
    <source>
        <dbReference type="ARBA" id="ARBA00022527"/>
    </source>
</evidence>
<evidence type="ECO:0000256" key="5">
    <source>
        <dbReference type="ARBA" id="ARBA00022840"/>
    </source>
</evidence>
<protein>
    <submittedName>
        <fullName evidence="11">Protein kinase domain-containing protein</fullName>
    </submittedName>
</protein>
<dbReference type="GO" id="GO:0005524">
    <property type="term" value="F:ATP binding"/>
    <property type="evidence" value="ECO:0007669"/>
    <property type="project" value="UniProtKB-UniRule"/>
</dbReference>
<dbReference type="InterPro" id="IPR051175">
    <property type="entry name" value="CLK_kinases"/>
</dbReference>
<dbReference type="WBParaSite" id="Csp11.Scaffold629.g15104.t1">
    <property type="protein sequence ID" value="Csp11.Scaffold629.g15104.t1"/>
    <property type="gene ID" value="Csp11.Scaffold629.g15104"/>
</dbReference>
<dbReference type="Gene3D" id="3.30.200.20">
    <property type="entry name" value="Phosphorylase Kinase, domain 1"/>
    <property type="match status" value="1"/>
</dbReference>
<dbReference type="SMART" id="SM00220">
    <property type="entry name" value="S_TKc"/>
    <property type="match status" value="1"/>
</dbReference>
<dbReference type="PROSITE" id="PS00108">
    <property type="entry name" value="PROTEIN_KINASE_ST"/>
    <property type="match status" value="1"/>
</dbReference>
<dbReference type="SUPFAM" id="SSF56112">
    <property type="entry name" value="Protein kinase-like (PK-like)"/>
    <property type="match status" value="1"/>
</dbReference>
<dbReference type="Proteomes" id="UP000095282">
    <property type="component" value="Unplaced"/>
</dbReference>
<evidence type="ECO:0000256" key="3">
    <source>
        <dbReference type="ARBA" id="ARBA00022741"/>
    </source>
</evidence>
<evidence type="ECO:0000256" key="4">
    <source>
        <dbReference type="ARBA" id="ARBA00022777"/>
    </source>
</evidence>
<dbReference type="PROSITE" id="PS00107">
    <property type="entry name" value="PROTEIN_KINASE_ATP"/>
    <property type="match status" value="1"/>
</dbReference>
<dbReference type="PANTHER" id="PTHR45646">
    <property type="entry name" value="SERINE/THREONINE-PROTEIN KINASE DOA-RELATED"/>
    <property type="match status" value="1"/>
</dbReference>
<keyword evidence="3 7" id="KW-0547">Nucleotide-binding</keyword>
<dbReference type="PROSITE" id="PS50011">
    <property type="entry name" value="PROTEIN_KINASE_DOM"/>
    <property type="match status" value="1"/>
</dbReference>
<dbReference type="eggNOG" id="KOG1290">
    <property type="taxonomic scope" value="Eukaryota"/>
</dbReference>
<evidence type="ECO:0000256" key="8">
    <source>
        <dbReference type="RuleBase" id="RU000304"/>
    </source>
</evidence>